<dbReference type="EMBL" id="JADEYP010000016">
    <property type="protein sequence ID" value="MCA5005446.1"/>
    <property type="molecule type" value="Genomic_DNA"/>
</dbReference>
<proteinExistence type="predicted"/>
<accession>A0ABS7Z5H2</accession>
<evidence type="ECO:0008006" key="3">
    <source>
        <dbReference type="Google" id="ProtNLM"/>
    </source>
</evidence>
<dbReference type="Proteomes" id="UP001165302">
    <property type="component" value="Unassembled WGS sequence"/>
</dbReference>
<evidence type="ECO:0000313" key="2">
    <source>
        <dbReference type="Proteomes" id="UP001165302"/>
    </source>
</evidence>
<keyword evidence="2" id="KW-1185">Reference proteome</keyword>
<gene>
    <name evidence="1" type="ORF">IPZ78_09805</name>
</gene>
<organism evidence="1 2">
    <name type="scientific">Sphingobacterium bovistauri</name>
    <dbReference type="NCBI Taxonomy" id="2781959"/>
    <lineage>
        <taxon>Bacteria</taxon>
        <taxon>Pseudomonadati</taxon>
        <taxon>Bacteroidota</taxon>
        <taxon>Sphingobacteriia</taxon>
        <taxon>Sphingobacteriales</taxon>
        <taxon>Sphingobacteriaceae</taxon>
        <taxon>Sphingobacterium</taxon>
    </lineage>
</organism>
<name>A0ABS7Z5H2_9SPHI</name>
<reference evidence="1" key="1">
    <citation type="submission" date="2020-10" db="EMBL/GenBank/DDBJ databases">
        <authorList>
            <person name="Lu T."/>
            <person name="Wang Q."/>
            <person name="Han X."/>
        </authorList>
    </citation>
    <scope>NUCLEOTIDE SEQUENCE</scope>
    <source>
        <strain evidence="1">WQ 366</strain>
    </source>
</reference>
<protein>
    <recommendedName>
        <fullName evidence="3">Lipoprotein</fullName>
    </recommendedName>
</protein>
<evidence type="ECO:0000313" key="1">
    <source>
        <dbReference type="EMBL" id="MCA5005446.1"/>
    </source>
</evidence>
<dbReference type="RefSeq" id="WP_225553184.1">
    <property type="nucleotide sequence ID" value="NZ_JADEYP010000016.1"/>
</dbReference>
<dbReference type="PROSITE" id="PS51257">
    <property type="entry name" value="PROKAR_LIPOPROTEIN"/>
    <property type="match status" value="1"/>
</dbReference>
<sequence length="114" mass="13024">MRTLFLLTLSVLLFGCKKANENSSNNPCHQEMKERFKTELKCTERGVMEVNLYSGIYDGKQIYFAMTMCPACNTMPPQFGYNCEGTKINISTFNTKVSEIKEIYNSCTNSFVNE</sequence>
<comment type="caution">
    <text evidence="1">The sequence shown here is derived from an EMBL/GenBank/DDBJ whole genome shotgun (WGS) entry which is preliminary data.</text>
</comment>